<sequence length="236" mass="26715">MAMDYPHGYMTHRHHHPHAQLIHAVRGVMLIGTDQGQWIVPPSRGVWMPPHVEHWVRMIGEVHMRTAYIRPDAAPDLFTACKVVGISPLLRELLLSAIDVSLPYEPDSRAGHLMRLLLDEIKDVQSLTLQLPNPHDARLKVITTALTLNPDDATTVEIWAERLHITPKTIHRLFSKETGMTFGQWRQQIRLLAALERLAQGEKVLTVALGLGYSSQSAFAAMFKRQFGMPPSQFFD</sequence>
<evidence type="ECO:0000256" key="2">
    <source>
        <dbReference type="ARBA" id="ARBA00023015"/>
    </source>
</evidence>
<organism evidence="7 8">
    <name type="scientific">Aquirhabdus parva</name>
    <dbReference type="NCBI Taxonomy" id="2283318"/>
    <lineage>
        <taxon>Bacteria</taxon>
        <taxon>Pseudomonadati</taxon>
        <taxon>Pseudomonadota</taxon>
        <taxon>Gammaproteobacteria</taxon>
        <taxon>Moraxellales</taxon>
        <taxon>Moraxellaceae</taxon>
        <taxon>Aquirhabdus</taxon>
    </lineage>
</organism>
<evidence type="ECO:0000256" key="4">
    <source>
        <dbReference type="ARBA" id="ARBA00023159"/>
    </source>
</evidence>
<dbReference type="Gene3D" id="2.60.120.10">
    <property type="entry name" value="Jelly Rolls"/>
    <property type="match status" value="1"/>
</dbReference>
<dbReference type="InterPro" id="IPR009057">
    <property type="entry name" value="Homeodomain-like_sf"/>
</dbReference>
<dbReference type="CDD" id="cd06124">
    <property type="entry name" value="cupin_NimR-like_N"/>
    <property type="match status" value="1"/>
</dbReference>
<keyword evidence="3" id="KW-0238">DNA-binding</keyword>
<dbReference type="SMART" id="SM00342">
    <property type="entry name" value="HTH_ARAC"/>
    <property type="match status" value="1"/>
</dbReference>
<keyword evidence="4" id="KW-0010">Activator</keyword>
<evidence type="ECO:0000256" key="5">
    <source>
        <dbReference type="ARBA" id="ARBA00023163"/>
    </source>
</evidence>
<dbReference type="FunFam" id="1.10.10.60:FF:000132">
    <property type="entry name" value="AraC family transcriptional regulator"/>
    <property type="match status" value="1"/>
</dbReference>
<keyword evidence="8" id="KW-1185">Reference proteome</keyword>
<dbReference type="Pfam" id="PF12833">
    <property type="entry name" value="HTH_18"/>
    <property type="match status" value="1"/>
</dbReference>
<dbReference type="AlphaFoldDB" id="A0A345PBK6"/>
<dbReference type="InterPro" id="IPR014710">
    <property type="entry name" value="RmlC-like_jellyroll"/>
</dbReference>
<feature type="domain" description="HTH araC/xylS-type" evidence="6">
    <location>
        <begin position="140"/>
        <end position="236"/>
    </location>
</feature>
<evidence type="ECO:0000259" key="6">
    <source>
        <dbReference type="PROSITE" id="PS01124"/>
    </source>
</evidence>
<dbReference type="SUPFAM" id="SSF46689">
    <property type="entry name" value="Homeodomain-like"/>
    <property type="match status" value="2"/>
</dbReference>
<evidence type="ECO:0000313" key="8">
    <source>
        <dbReference type="Proteomes" id="UP000253940"/>
    </source>
</evidence>
<dbReference type="Proteomes" id="UP000253940">
    <property type="component" value="Chromosome"/>
</dbReference>
<gene>
    <name evidence="7" type="ORF">HYN46_11535</name>
</gene>
<dbReference type="OrthoDB" id="9804543at2"/>
<dbReference type="PANTHER" id="PTHR11019">
    <property type="entry name" value="HTH-TYPE TRANSCRIPTIONAL REGULATOR NIMR"/>
    <property type="match status" value="1"/>
</dbReference>
<dbReference type="KEGG" id="mbah:HYN46_11535"/>
<dbReference type="GO" id="GO:0043565">
    <property type="term" value="F:sequence-specific DNA binding"/>
    <property type="evidence" value="ECO:0007669"/>
    <property type="project" value="InterPro"/>
</dbReference>
<dbReference type="InterPro" id="IPR003313">
    <property type="entry name" value="AraC-bd"/>
</dbReference>
<name>A0A345PBK6_9GAMM</name>
<keyword evidence="2" id="KW-0805">Transcription regulation</keyword>
<proteinExistence type="predicted"/>
<dbReference type="InterPro" id="IPR011051">
    <property type="entry name" value="RmlC_Cupin_sf"/>
</dbReference>
<dbReference type="EMBL" id="CP031222">
    <property type="protein sequence ID" value="AXI04665.1"/>
    <property type="molecule type" value="Genomic_DNA"/>
</dbReference>
<keyword evidence="1" id="KW-0678">Repressor</keyword>
<evidence type="ECO:0000313" key="7">
    <source>
        <dbReference type="EMBL" id="AXI04665.1"/>
    </source>
</evidence>
<keyword evidence="5" id="KW-0804">Transcription</keyword>
<evidence type="ECO:0000256" key="3">
    <source>
        <dbReference type="ARBA" id="ARBA00023125"/>
    </source>
</evidence>
<dbReference type="Pfam" id="PF02311">
    <property type="entry name" value="AraC_binding"/>
    <property type="match status" value="1"/>
</dbReference>
<dbReference type="InterPro" id="IPR018060">
    <property type="entry name" value="HTH_AraC"/>
</dbReference>
<dbReference type="SUPFAM" id="SSF51182">
    <property type="entry name" value="RmlC-like cupins"/>
    <property type="match status" value="1"/>
</dbReference>
<dbReference type="GO" id="GO:0003700">
    <property type="term" value="F:DNA-binding transcription factor activity"/>
    <property type="evidence" value="ECO:0007669"/>
    <property type="project" value="InterPro"/>
</dbReference>
<dbReference type="InterPro" id="IPR018062">
    <property type="entry name" value="HTH_AraC-typ_CS"/>
</dbReference>
<dbReference type="InterPro" id="IPR020449">
    <property type="entry name" value="Tscrpt_reg_AraC-type_HTH"/>
</dbReference>
<dbReference type="PROSITE" id="PS00041">
    <property type="entry name" value="HTH_ARAC_FAMILY_1"/>
    <property type="match status" value="1"/>
</dbReference>
<evidence type="ECO:0000256" key="1">
    <source>
        <dbReference type="ARBA" id="ARBA00022491"/>
    </source>
</evidence>
<dbReference type="Gene3D" id="1.10.10.60">
    <property type="entry name" value="Homeodomain-like"/>
    <property type="match status" value="1"/>
</dbReference>
<dbReference type="PROSITE" id="PS01124">
    <property type="entry name" value="HTH_ARAC_FAMILY_2"/>
    <property type="match status" value="1"/>
</dbReference>
<accession>A0A345PBK6</accession>
<dbReference type="PRINTS" id="PR00032">
    <property type="entry name" value="HTHARAC"/>
</dbReference>
<reference evidence="7 8" key="1">
    <citation type="submission" date="2018-07" db="EMBL/GenBank/DDBJ databases">
        <title>Genome sequencing of Moraxellaceae gen. HYN0046.</title>
        <authorList>
            <person name="Kim M."/>
            <person name="Yi H."/>
        </authorList>
    </citation>
    <scope>NUCLEOTIDE SEQUENCE [LARGE SCALE GENOMIC DNA]</scope>
    <source>
        <strain evidence="7 8">HYN0046</strain>
    </source>
</reference>
<protein>
    <submittedName>
        <fullName evidence="7">AraC family transcriptional regulator</fullName>
    </submittedName>
</protein>
<dbReference type="PANTHER" id="PTHR11019:SF159">
    <property type="entry name" value="TRANSCRIPTIONAL REGULATOR-RELATED"/>
    <property type="match status" value="1"/>
</dbReference>